<accession>A0A6A6EFD6</accession>
<proteinExistence type="predicted"/>
<keyword evidence="1" id="KW-0812">Transmembrane</keyword>
<keyword evidence="1" id="KW-0472">Membrane</keyword>
<keyword evidence="3" id="KW-1185">Reference proteome</keyword>
<dbReference type="AlphaFoldDB" id="A0A6A6EFD6"/>
<dbReference type="Proteomes" id="UP000800200">
    <property type="component" value="Unassembled WGS sequence"/>
</dbReference>
<feature type="transmembrane region" description="Helical" evidence="1">
    <location>
        <begin position="66"/>
        <end position="88"/>
    </location>
</feature>
<protein>
    <submittedName>
        <fullName evidence="2">Uncharacterized protein</fullName>
    </submittedName>
</protein>
<organism evidence="2 3">
    <name type="scientific">Zopfia rhizophila CBS 207.26</name>
    <dbReference type="NCBI Taxonomy" id="1314779"/>
    <lineage>
        <taxon>Eukaryota</taxon>
        <taxon>Fungi</taxon>
        <taxon>Dikarya</taxon>
        <taxon>Ascomycota</taxon>
        <taxon>Pezizomycotina</taxon>
        <taxon>Dothideomycetes</taxon>
        <taxon>Dothideomycetes incertae sedis</taxon>
        <taxon>Zopfiaceae</taxon>
        <taxon>Zopfia</taxon>
    </lineage>
</organism>
<dbReference type="EMBL" id="ML994620">
    <property type="protein sequence ID" value="KAF2189765.1"/>
    <property type="molecule type" value="Genomic_DNA"/>
</dbReference>
<name>A0A6A6EFD6_9PEZI</name>
<reference evidence="2" key="1">
    <citation type="journal article" date="2020" name="Stud. Mycol.">
        <title>101 Dothideomycetes genomes: a test case for predicting lifestyles and emergence of pathogens.</title>
        <authorList>
            <person name="Haridas S."/>
            <person name="Albert R."/>
            <person name="Binder M."/>
            <person name="Bloem J."/>
            <person name="Labutti K."/>
            <person name="Salamov A."/>
            <person name="Andreopoulos B."/>
            <person name="Baker S."/>
            <person name="Barry K."/>
            <person name="Bills G."/>
            <person name="Bluhm B."/>
            <person name="Cannon C."/>
            <person name="Castanera R."/>
            <person name="Culley D."/>
            <person name="Daum C."/>
            <person name="Ezra D."/>
            <person name="Gonzalez J."/>
            <person name="Henrissat B."/>
            <person name="Kuo A."/>
            <person name="Liang C."/>
            <person name="Lipzen A."/>
            <person name="Lutzoni F."/>
            <person name="Magnuson J."/>
            <person name="Mondo S."/>
            <person name="Nolan M."/>
            <person name="Ohm R."/>
            <person name="Pangilinan J."/>
            <person name="Park H.-J."/>
            <person name="Ramirez L."/>
            <person name="Alfaro M."/>
            <person name="Sun H."/>
            <person name="Tritt A."/>
            <person name="Yoshinaga Y."/>
            <person name="Zwiers L.-H."/>
            <person name="Turgeon B."/>
            <person name="Goodwin S."/>
            <person name="Spatafora J."/>
            <person name="Crous P."/>
            <person name="Grigoriev I."/>
        </authorList>
    </citation>
    <scope>NUCLEOTIDE SEQUENCE</scope>
    <source>
        <strain evidence="2">CBS 207.26</strain>
    </source>
</reference>
<feature type="transmembrane region" description="Helical" evidence="1">
    <location>
        <begin position="134"/>
        <end position="154"/>
    </location>
</feature>
<feature type="transmembrane region" description="Helical" evidence="1">
    <location>
        <begin position="25"/>
        <end position="46"/>
    </location>
</feature>
<sequence>MSTTYVHPQIPPPAVSIDPNAPGTIIRIALAIEALLNITFGTYILLAPTSFLELLVSYPTSINPLSATLVQFLAAIIFANTIPLLLAIPNTRRGIEMRVPTYYVLGFSEVGLITLFAYLALAKDEEDVGLTAKALVNLAGNLVSPLVWRIFVLSKKPEWFGRYRNDVKRA</sequence>
<evidence type="ECO:0000256" key="1">
    <source>
        <dbReference type="SAM" id="Phobius"/>
    </source>
</evidence>
<evidence type="ECO:0000313" key="3">
    <source>
        <dbReference type="Proteomes" id="UP000800200"/>
    </source>
</evidence>
<gene>
    <name evidence="2" type="ORF">K469DRAFT_701021</name>
</gene>
<keyword evidence="1" id="KW-1133">Transmembrane helix</keyword>
<feature type="transmembrane region" description="Helical" evidence="1">
    <location>
        <begin position="100"/>
        <end position="122"/>
    </location>
</feature>
<dbReference type="OrthoDB" id="2563633at2759"/>
<evidence type="ECO:0000313" key="2">
    <source>
        <dbReference type="EMBL" id="KAF2189765.1"/>
    </source>
</evidence>